<evidence type="ECO:0000313" key="3">
    <source>
        <dbReference type="Proteomes" id="UP000515960"/>
    </source>
</evidence>
<dbReference type="NCBIfam" id="NF003315">
    <property type="entry name" value="PRK04323.1"/>
    <property type="match status" value="1"/>
</dbReference>
<sequence>MKLINIGFGNLISAERLVAVVGPESAPIKRMIQESRERGMLIDATYGRKTASIFIMDSDHVILSAIALEKLSGRLDILNDEG</sequence>
<evidence type="ECO:0000313" key="2">
    <source>
        <dbReference type="EMBL" id="QNL45602.1"/>
    </source>
</evidence>
<keyword evidence="3" id="KW-1185">Reference proteome</keyword>
<proteinExistence type="inferred from homology"/>
<dbReference type="Proteomes" id="UP000515960">
    <property type="component" value="Chromosome"/>
</dbReference>
<organism evidence="2 3">
    <name type="scientific">Oscillibacter hominis</name>
    <dbReference type="NCBI Taxonomy" id="2763056"/>
    <lineage>
        <taxon>Bacteria</taxon>
        <taxon>Bacillati</taxon>
        <taxon>Bacillota</taxon>
        <taxon>Clostridia</taxon>
        <taxon>Eubacteriales</taxon>
        <taxon>Oscillospiraceae</taxon>
        <taxon>Oscillibacter</taxon>
    </lineage>
</organism>
<protein>
    <recommendedName>
        <fullName evidence="1">Putative regulatory protein H8790_06275</fullName>
    </recommendedName>
</protein>
<reference evidence="2 3" key="1">
    <citation type="submission" date="2020-08" db="EMBL/GenBank/DDBJ databases">
        <authorList>
            <person name="Liu C."/>
            <person name="Sun Q."/>
        </authorList>
    </citation>
    <scope>NUCLEOTIDE SEQUENCE [LARGE SCALE GENOMIC DNA]</scope>
    <source>
        <strain evidence="2 3">NSJ-62</strain>
    </source>
</reference>
<accession>A0A7G9B7S1</accession>
<name>A0A7G9B7S1_9FIRM</name>
<dbReference type="KEGG" id="ohi:H8790_06275"/>
<dbReference type="AlphaFoldDB" id="A0A7G9B7S1"/>
<evidence type="ECO:0000256" key="1">
    <source>
        <dbReference type="HAMAP-Rule" id="MF_01503"/>
    </source>
</evidence>
<dbReference type="PANTHER" id="PTHR38449">
    <property type="entry name" value="REGULATORY PROTEIN TM_1690-RELATED"/>
    <property type="match status" value="1"/>
</dbReference>
<gene>
    <name evidence="2" type="ORF">H8790_06275</name>
</gene>
<dbReference type="RefSeq" id="WP_187334030.1">
    <property type="nucleotide sequence ID" value="NZ_CP060490.1"/>
</dbReference>
<comment type="similarity">
    <text evidence="1">Belongs to the RemA family.</text>
</comment>
<dbReference type="InterPro" id="IPR007169">
    <property type="entry name" value="RemA-like"/>
</dbReference>
<dbReference type="PANTHER" id="PTHR38449:SF1">
    <property type="entry name" value="REGULATORY PROTEIN SSL2874-RELATED"/>
    <property type="match status" value="1"/>
</dbReference>
<dbReference type="EMBL" id="CP060490">
    <property type="protein sequence ID" value="QNL45602.1"/>
    <property type="molecule type" value="Genomic_DNA"/>
</dbReference>
<dbReference type="Pfam" id="PF04025">
    <property type="entry name" value="RemA-like"/>
    <property type="match status" value="1"/>
</dbReference>
<dbReference type="HAMAP" id="MF_01503">
    <property type="entry name" value="RemA"/>
    <property type="match status" value="1"/>
</dbReference>